<reference evidence="3" key="1">
    <citation type="journal article" date="2019" name="Int. J. Syst. Evol. Microbiol.">
        <title>The Global Catalogue of Microorganisms (GCM) 10K type strain sequencing project: providing services to taxonomists for standard genome sequencing and annotation.</title>
        <authorList>
            <consortium name="The Broad Institute Genomics Platform"/>
            <consortium name="The Broad Institute Genome Sequencing Center for Infectious Disease"/>
            <person name="Wu L."/>
            <person name="Ma J."/>
        </authorList>
    </citation>
    <scope>NUCLEOTIDE SEQUENCE [LARGE SCALE GENOMIC DNA]</scope>
    <source>
        <strain evidence="3">CGMCC 4.7645</strain>
    </source>
</reference>
<gene>
    <name evidence="2" type="ORF">ACFSXZ_07695</name>
</gene>
<evidence type="ECO:0000256" key="1">
    <source>
        <dbReference type="SAM" id="MobiDB-lite"/>
    </source>
</evidence>
<accession>A0ABW5FMF4</accession>
<protein>
    <submittedName>
        <fullName evidence="2">Beta-xylosidase</fullName>
    </submittedName>
</protein>
<sequence length="492" mass="50482">MAGLAGCTGSTRTQAEGAGHDAGVGGGTTPPRPGEIVLATGDARGGGPVVAQGGPGAPYNYGPTVMVDGDHARMWWCSQYPTALPPGDDILYGEAPSLGGPFTGPGGSAPVAVLSGDPGHFDGAHTCDPSVIRVDGTYYLYYTGAAGDHALGNAIGLATSTDGVTWTRANEGNPIVSPADEVRRENLYGAGQPAVVFLDGWFYLMFTDTTGRSAGWNGAGQFVLRARDPVFSKGVEALGDNGFSPVGGTSAKRGRSVVDAFSADLMWVDALDVFAVAHESGDGTLLTFVTRDFGPTPYRPVLIPGDWREGPGLVRGPAGHAPVSGADPCGRIPVDVVRATVTGEANAPTGLRRFGADITGVSGCAGQVRALAVLDGFAMPSPERTMDLVVANRVIRIDRRSVAEKLAARVLDRRIDVLDQTPVAAHVSSGARAVQATGYGTGLILDDGKLWPIASPDIAALNGSAVTTITPAQWLNYPMGPTLAVPARGVVG</sequence>
<organism evidence="2 3">
    <name type="scientific">Amycolatopsis pigmentata</name>
    <dbReference type="NCBI Taxonomy" id="450801"/>
    <lineage>
        <taxon>Bacteria</taxon>
        <taxon>Bacillati</taxon>
        <taxon>Actinomycetota</taxon>
        <taxon>Actinomycetes</taxon>
        <taxon>Pseudonocardiales</taxon>
        <taxon>Pseudonocardiaceae</taxon>
        <taxon>Amycolatopsis</taxon>
    </lineage>
</organism>
<evidence type="ECO:0000313" key="3">
    <source>
        <dbReference type="Proteomes" id="UP001597417"/>
    </source>
</evidence>
<dbReference type="Gene3D" id="2.115.10.20">
    <property type="entry name" value="Glycosyl hydrolase domain, family 43"/>
    <property type="match status" value="2"/>
</dbReference>
<name>A0ABW5FMF4_9PSEU</name>
<dbReference type="Proteomes" id="UP001597417">
    <property type="component" value="Unassembled WGS sequence"/>
</dbReference>
<dbReference type="SUPFAM" id="SSF75005">
    <property type="entry name" value="Arabinanase/levansucrase/invertase"/>
    <property type="match status" value="1"/>
</dbReference>
<evidence type="ECO:0000313" key="2">
    <source>
        <dbReference type="EMBL" id="MFD2416208.1"/>
    </source>
</evidence>
<feature type="region of interest" description="Disordered" evidence="1">
    <location>
        <begin position="1"/>
        <end position="46"/>
    </location>
</feature>
<dbReference type="InterPro" id="IPR023296">
    <property type="entry name" value="Glyco_hydro_beta-prop_sf"/>
</dbReference>
<dbReference type="EMBL" id="JBHUKR010000004">
    <property type="protein sequence ID" value="MFD2416208.1"/>
    <property type="molecule type" value="Genomic_DNA"/>
</dbReference>
<keyword evidence="3" id="KW-1185">Reference proteome</keyword>
<proteinExistence type="predicted"/>
<comment type="caution">
    <text evidence="2">The sequence shown here is derived from an EMBL/GenBank/DDBJ whole genome shotgun (WGS) entry which is preliminary data.</text>
</comment>
<dbReference type="RefSeq" id="WP_378262799.1">
    <property type="nucleotide sequence ID" value="NZ_JBHUKR010000004.1"/>
</dbReference>